<evidence type="ECO:0000259" key="6">
    <source>
        <dbReference type="Pfam" id="PF25036"/>
    </source>
</evidence>
<feature type="compositionally biased region" description="Basic residues" evidence="4">
    <location>
        <begin position="1246"/>
        <end position="1258"/>
    </location>
</feature>
<reference evidence="7 8" key="2">
    <citation type="journal article" date="2008" name="Nature">
        <title>The Phaeodactylum genome reveals the evolutionary history of diatom genomes.</title>
        <authorList>
            <person name="Bowler C."/>
            <person name="Allen A.E."/>
            <person name="Badger J.H."/>
            <person name="Grimwood J."/>
            <person name="Jabbari K."/>
            <person name="Kuo A."/>
            <person name="Maheswari U."/>
            <person name="Martens C."/>
            <person name="Maumus F."/>
            <person name="Otillar R.P."/>
            <person name="Rayko E."/>
            <person name="Salamov A."/>
            <person name="Vandepoele K."/>
            <person name="Beszteri B."/>
            <person name="Gruber A."/>
            <person name="Heijde M."/>
            <person name="Katinka M."/>
            <person name="Mock T."/>
            <person name="Valentin K."/>
            <person name="Verret F."/>
            <person name="Berges J.A."/>
            <person name="Brownlee C."/>
            <person name="Cadoret J.P."/>
            <person name="Chiovitti A."/>
            <person name="Choi C.J."/>
            <person name="Coesel S."/>
            <person name="De Martino A."/>
            <person name="Detter J.C."/>
            <person name="Durkin C."/>
            <person name="Falciatore A."/>
            <person name="Fournet J."/>
            <person name="Haruta M."/>
            <person name="Huysman M.J."/>
            <person name="Jenkins B.D."/>
            <person name="Jiroutova K."/>
            <person name="Jorgensen R.E."/>
            <person name="Joubert Y."/>
            <person name="Kaplan A."/>
            <person name="Kroger N."/>
            <person name="Kroth P.G."/>
            <person name="La Roche J."/>
            <person name="Lindquist E."/>
            <person name="Lommer M."/>
            <person name="Martin-Jezequel V."/>
            <person name="Lopez P.J."/>
            <person name="Lucas S."/>
            <person name="Mangogna M."/>
            <person name="McGinnis K."/>
            <person name="Medlin L.K."/>
            <person name="Montsant A."/>
            <person name="Oudot-Le Secq M.P."/>
            <person name="Napoli C."/>
            <person name="Obornik M."/>
            <person name="Parker M.S."/>
            <person name="Petit J.L."/>
            <person name="Porcel B.M."/>
            <person name="Poulsen N."/>
            <person name="Robison M."/>
            <person name="Rychlewski L."/>
            <person name="Rynearson T.A."/>
            <person name="Schmutz J."/>
            <person name="Shapiro H."/>
            <person name="Siaut M."/>
            <person name="Stanley M."/>
            <person name="Sussman M.R."/>
            <person name="Taylor A.R."/>
            <person name="Vardi A."/>
            <person name="von Dassow P."/>
            <person name="Vyverman W."/>
            <person name="Willis A."/>
            <person name="Wyrwicz L.S."/>
            <person name="Rokhsar D.S."/>
            <person name="Weissenbach J."/>
            <person name="Armbrust E.V."/>
            <person name="Green B.R."/>
            <person name="Van de Peer Y."/>
            <person name="Grigoriev I.V."/>
        </authorList>
    </citation>
    <scope>NUCLEOTIDE SEQUENCE [LARGE SCALE GENOMIC DNA]</scope>
    <source>
        <strain evidence="7 8">CCMP1335</strain>
    </source>
</reference>
<dbReference type="GeneID" id="7445159"/>
<keyword evidence="2" id="KW-0813">Transport</keyword>
<dbReference type="PaxDb" id="35128-Thaps20865"/>
<sequence length="3133" mass="348788">MCTVLEDLIGEYVLNISKENLKLAALKGKVKLDNVELDGDFIGSHVLGAVGLSGFGVLSCWARSLQINVPWSNLDEPTCLEIHGMHLVMYYGGGISGSVASSQTSSSREVMQQMSLRTRAKRSALARFERNFFSGRMHGEEPQLEREQNDSKTLKYNGRRRRWSMSASGDDEDSSTLDVSVDSSIPYESGINESVIFNKFSSTTNQKKARLPALKKKITTKVYQNLISSVNDVHIRFEVPPGGMDMSSNKADRSARHEMSDQRAFAFGLTLKCLSMQNVTDEAADDINDAFCSVANKRTHKKIEIKDMSIYWDDGPKFLLTESDLLRGLSSVPVSKWQKYIADAMQQISVHQEPEKEIRSKIHSSSKEPHLNATMNHGHDYICCGLSQTIRTTFVSEDTGSSSYGIDLLPCNIDFHATSQQYRQYQLLQNAVLSQQRFDTMLHARPKQSAKEDPKAWWQYAILCVKQKPNSRPWKAVQQIVRCRKQYIDLVMKNLLSDPERSGFHGGLSVQESQALFELEDLLPVETLLAFHLLALRRVFAKRCNNTAPSRRVKMKNSIVRNSSTSSFGRLLKSFKGSSQHDWQALENDDQTKAELPLFPSSLDGDEYSDALQQRDRGPATSTLQTLAMETTCELHRCQIRISLLESLERKKIVTVELETKGTSYDSGYGKGDVTCDIMRFEVFDHTTATVGGRRVLCVEPCKNRESGEEDSRTIIPNEFIVTNDDSVEPLFAHSSPSKGPQLPLLSPSNSLLEDPYFSHLSNPDDKLPDKVVCRVTAMADESDLSLILVAHPATLIWNKACADAVADFFSSSTPELRSHFLTTLQKSATPGAHKAQVAALYPSSLSIKVDVHAPKLWIPVSAHLGDGALYVDAGKVKVDIVKPKMTAETKWSMDITFIQVKFARGYTVRRVLNSEEDVIDLDAVSRLDNEFTIIYPFQVGLSGKASGISDRPGINGSADMTASFGKVRLNLVDVEELARAIGRFYASELARRKAKADAPISNHASSAKSNTVIRQVPSKIGSSLKSPAVELMVYFEHIEVALESYSLVHRQKSPTHGGCVNRTYLMEITGIKLQNRSKGQKQFTRLTVNDFAIVQLTEAKHNDSTRVRYLKQSGEPRHRLLSKKEKYEATTDSNSLPDPVYPQTPKRNTPSDVPLRTPNDLRPKPTLDDVDSLYTATTSASYPTDEFIRACHFHDGDQHIDEVEFDVTSLALTVTPTSIQDIKVTVTRLFELIKLTSREMERKVHAGRRRARAKDKRRPASEFSTSSGGKKRHDHTPKDYVVQFLTNASVMVQSIENQDSSGSKTAHLSLDEFSASINTAFKHVDFSLSHPIMSPIAADFRAVYQTVNEGFVVSKDFSFDCESVKCCMGQETRPFLDFNLSEMKLTLEGCWGSCLTGDLCALAKVNFFNPISGWEHIIEPFQIVSAIEQMPDELVVANSVTDMITVNLTGVFLEEMSNLHRFKKQSSRDAAEDSSQPTIVARGVSFVNNTGIDVSLCIDCCVMQNQRLRPNVADVYGLDRGQDLLSSTAWSPASSKSAVDDLWQPPYLEYDVPEWSDMTGTIETKRDTFIVPDGSWTWANEWEVEVNDGMGENNDCDGWEYSSDFETFTEKRRFYERGDTCRRRRWTRTRLIKKVSDVNRTLPVVWEVRKEGNDARVTVAARSHLTLSNNTDVALAFFGYCPSWQSDTFMGSVSPGSSYFVPIQLASVTHLRLAVQKKSPNKSLEDGSNQTHDYFLSDRLMILPSAFTSDRILRTSILCEQTYHFILFLKCTEGLQCQVGVGRRKVIQMEELVVGTGKNAKCVSVDCLLQPHISVRLPGYRWSSWKRIVNSEANAQTWRPTDDEEVALFEAFKDDVEHAKEFKTIIHLDHKCIGSEPLNIVMSVSMGHSPVIRMYAQYWILDKTGLGLQFVDSFSDILGSKPETATLRKSYSDLKGANELSLATDLQRQGCEWTLGMNGMTLFFSRREKIALAIGVDDDSSPQLHTNWSSLIDISKVVPTKTCVSVDASKSGHKRFELAYNVTLCQSEYSRTRLITFFPRYQVVNLLGGGLFVAQAGALDSSTYIPPQTWVSFHWENSSLAPTIRIASDINQSPDIWSRGCIPLDQAGVTAMRIPSSTNKSHIVVQVEVRLATKKQNSAVVVVIWSSIEQSNPLYLLRNNSTNTVFCSQPLETDDDENSSNFECFSKDGVDDNDMISSRGVLRRVARRRFRQQSSTNSAVSVINNMIQCGSACQYSGNSTSWDKEEFVWTLKPGESIGFGFDDPQMQHIVEWTCLKANSLLLHGDDSSVGVIDVDEMGSSSSVVLPDGVQVTCSVIAEESTKLIVFKDATDIADDESELLTLSFSIQCDAIVLSVIDNIRETEKCEPREILALTIEGWFVNLTQTRGGFHELEVRVVVFHVDNYIYNAEHPVLVFTPKADVSEPFLHLSVVRRLQEHESTIHICYAAIRILELDISLDRKTVEAIAVFLHPLRKEEGIEAESWVVTVTSKMTSSYSKPNRRAPREAERMIHSANSGRLYLEQLHLHPLRLTITFTQEWVEETAATEGLMVFSLIRGMASIADATLTFTSFIAGNAFESPQSLAGIISAHYSSQLTNQMLSLLGSLTILKAPIEIVSNIGWGVQRFFYEPIQGLVKGPDEFLLGLESGTHSLARGILTGFVKGAANATDLVTHNLATLTTDEVFQDSRRAHRKLLMSSVSARTVQDSLSLAGSCVSRGFKSGANGIVDQPTLHASRHGAIGLVKGIGIGLVGAILKPTVGVGDAAVVLMNHVSDATNDKEVVMKVNKRYRRALPRIRTASLGSGVRLLPYDEVSAKAQRIVTGGETVDDAYIGHVQIQSHLIIASNQCLWAIDKKSREPWCVSWTEISSFGIDGGDCMKVEVFSSFGSVTYVFEMSSVELADCYALLSIQAEKMGNCLRGTGGLQMQSIGDNSYTNLPGIKCTQSRHVFGSVNRPVKMNSVDLENEIELIQKCYYRVNELRSSMSNYFRRLDQEAWSLVNSWSQVFTGLSSRRCISIGILNGTSETIQIKSARIVEGGSACYTIPSSEFDKRQGTLSAGGAVIFFGWGAAPSLLQPGRALISIETNVFACNLSDRKRHSTTVQALAGYSVGFLEKSYDESGWWAKYWILIRRD</sequence>
<dbReference type="eggNOG" id="KOG1809">
    <property type="taxonomic scope" value="Eukaryota"/>
</dbReference>
<dbReference type="GO" id="GO:0006869">
    <property type="term" value="P:lipid transport"/>
    <property type="evidence" value="ECO:0007669"/>
    <property type="project" value="UniProtKB-KW"/>
</dbReference>
<feature type="domain" description="Chorein N-terminal" evidence="5">
    <location>
        <begin position="4"/>
        <end position="880"/>
    </location>
</feature>
<evidence type="ECO:0000313" key="7">
    <source>
        <dbReference type="EMBL" id="EED96476.1"/>
    </source>
</evidence>
<dbReference type="OMA" id="LPGYRWS"/>
<accession>B8BR64</accession>
<evidence type="ECO:0000256" key="1">
    <source>
        <dbReference type="ARBA" id="ARBA00006545"/>
    </source>
</evidence>
<dbReference type="Proteomes" id="UP000001449">
    <property type="component" value="Chromosome 1"/>
</dbReference>
<proteinExistence type="inferred from homology"/>
<feature type="domain" description="Vacuolar protein sorting-associated protein 13 VPS13 adaptor binding" evidence="6">
    <location>
        <begin position="1815"/>
        <end position="2172"/>
    </location>
</feature>
<protein>
    <recommendedName>
        <fullName evidence="9">Peroxin/Ferlin domain-containing protein</fullName>
    </recommendedName>
</protein>
<dbReference type="KEGG" id="tps:THAPSDRAFT_20865"/>
<comment type="similarity">
    <text evidence="1">Belongs to the VPS13 family.</text>
</comment>
<dbReference type="HOGENOM" id="CLU_225691_0_0_1"/>
<feature type="region of interest" description="Disordered" evidence="4">
    <location>
        <begin position="1112"/>
        <end position="1170"/>
    </location>
</feature>
<dbReference type="InterPro" id="IPR026847">
    <property type="entry name" value="VPS13"/>
</dbReference>
<dbReference type="RefSeq" id="XP_002286835.1">
    <property type="nucleotide sequence ID" value="XM_002286799.1"/>
</dbReference>
<dbReference type="GO" id="GO:0045053">
    <property type="term" value="P:protein retention in Golgi apparatus"/>
    <property type="evidence" value="ECO:0000318"/>
    <property type="project" value="GO_Central"/>
</dbReference>
<evidence type="ECO:0000256" key="4">
    <source>
        <dbReference type="SAM" id="MobiDB-lite"/>
    </source>
</evidence>
<name>B8BR64_THAPS</name>
<evidence type="ECO:0000313" key="8">
    <source>
        <dbReference type="Proteomes" id="UP000001449"/>
    </source>
</evidence>
<dbReference type="PANTHER" id="PTHR16166">
    <property type="entry name" value="VACUOLAR PROTEIN SORTING-ASSOCIATED PROTEIN VPS13"/>
    <property type="match status" value="1"/>
</dbReference>
<dbReference type="GO" id="GO:0006623">
    <property type="term" value="P:protein targeting to vacuole"/>
    <property type="evidence" value="ECO:0000318"/>
    <property type="project" value="GO_Central"/>
</dbReference>
<evidence type="ECO:0000259" key="5">
    <source>
        <dbReference type="Pfam" id="PF12624"/>
    </source>
</evidence>
<dbReference type="InParanoid" id="B8BR64"/>
<dbReference type="EMBL" id="CM000638">
    <property type="protein sequence ID" value="EED96476.1"/>
    <property type="molecule type" value="Genomic_DNA"/>
</dbReference>
<feature type="region of interest" description="Disordered" evidence="4">
    <location>
        <begin position="1244"/>
        <end position="1276"/>
    </location>
</feature>
<feature type="compositionally biased region" description="Basic and acidic residues" evidence="4">
    <location>
        <begin position="1115"/>
        <end position="1130"/>
    </location>
</feature>
<dbReference type="Pfam" id="PF12624">
    <property type="entry name" value="VPS13_N"/>
    <property type="match status" value="1"/>
</dbReference>
<keyword evidence="8" id="KW-1185">Reference proteome</keyword>
<dbReference type="PANTHER" id="PTHR16166:SF93">
    <property type="entry name" value="INTERMEMBRANE LIPID TRANSFER PROTEIN VPS13"/>
    <property type="match status" value="1"/>
</dbReference>
<dbReference type="InterPro" id="IPR009543">
    <property type="entry name" value="VPS13_VAB"/>
</dbReference>
<evidence type="ECO:0000256" key="2">
    <source>
        <dbReference type="ARBA" id="ARBA00022448"/>
    </source>
</evidence>
<organism evidence="7 8">
    <name type="scientific">Thalassiosira pseudonana</name>
    <name type="common">Marine diatom</name>
    <name type="synonym">Cyclotella nana</name>
    <dbReference type="NCBI Taxonomy" id="35128"/>
    <lineage>
        <taxon>Eukaryota</taxon>
        <taxon>Sar</taxon>
        <taxon>Stramenopiles</taxon>
        <taxon>Ochrophyta</taxon>
        <taxon>Bacillariophyta</taxon>
        <taxon>Coscinodiscophyceae</taxon>
        <taxon>Thalassiosirophycidae</taxon>
        <taxon>Thalassiosirales</taxon>
        <taxon>Thalassiosiraceae</taxon>
        <taxon>Thalassiosira</taxon>
    </lineage>
</organism>
<gene>
    <name evidence="7" type="ORF">THAPSDRAFT_20865</name>
</gene>
<reference evidence="7 8" key="1">
    <citation type="journal article" date="2004" name="Science">
        <title>The genome of the diatom Thalassiosira pseudonana: ecology, evolution, and metabolism.</title>
        <authorList>
            <person name="Armbrust E.V."/>
            <person name="Berges J.A."/>
            <person name="Bowler C."/>
            <person name="Green B.R."/>
            <person name="Martinez D."/>
            <person name="Putnam N.H."/>
            <person name="Zhou S."/>
            <person name="Allen A.E."/>
            <person name="Apt K.E."/>
            <person name="Bechner M."/>
            <person name="Brzezinski M.A."/>
            <person name="Chaal B.K."/>
            <person name="Chiovitti A."/>
            <person name="Davis A.K."/>
            <person name="Demarest M.S."/>
            <person name="Detter J.C."/>
            <person name="Glavina T."/>
            <person name="Goodstein D."/>
            <person name="Hadi M.Z."/>
            <person name="Hellsten U."/>
            <person name="Hildebrand M."/>
            <person name="Jenkins B.D."/>
            <person name="Jurka J."/>
            <person name="Kapitonov V.V."/>
            <person name="Kroger N."/>
            <person name="Lau W.W."/>
            <person name="Lane T.W."/>
            <person name="Larimer F.W."/>
            <person name="Lippmeier J.C."/>
            <person name="Lucas S."/>
            <person name="Medina M."/>
            <person name="Montsant A."/>
            <person name="Obornik M."/>
            <person name="Parker M.S."/>
            <person name="Palenik B."/>
            <person name="Pazour G.J."/>
            <person name="Richardson P.M."/>
            <person name="Rynearson T.A."/>
            <person name="Saito M.A."/>
            <person name="Schwartz D.C."/>
            <person name="Thamatrakoln K."/>
            <person name="Valentin K."/>
            <person name="Vardi A."/>
            <person name="Wilkerson F.P."/>
            <person name="Rokhsar D.S."/>
        </authorList>
    </citation>
    <scope>NUCLEOTIDE SEQUENCE [LARGE SCALE GENOMIC DNA]</scope>
    <source>
        <strain evidence="7 8">CCMP1335</strain>
    </source>
</reference>
<evidence type="ECO:0000256" key="3">
    <source>
        <dbReference type="ARBA" id="ARBA00023055"/>
    </source>
</evidence>
<keyword evidence="3" id="KW-0445">Lipid transport</keyword>
<dbReference type="Pfam" id="PF25036">
    <property type="entry name" value="VPS13_VAB"/>
    <property type="match status" value="1"/>
</dbReference>
<dbReference type="InterPro" id="IPR026854">
    <property type="entry name" value="VPS13_N"/>
</dbReference>
<evidence type="ECO:0008006" key="9">
    <source>
        <dbReference type="Google" id="ProtNLM"/>
    </source>
</evidence>